<gene>
    <name evidence="3" type="ORF">BCR34DRAFT_134628</name>
</gene>
<comment type="caution">
    <text evidence="3">The sequence shown here is derived from an EMBL/GenBank/DDBJ whole genome shotgun (WGS) entry which is preliminary data.</text>
</comment>
<reference evidence="3 4" key="1">
    <citation type="submission" date="2016-07" db="EMBL/GenBank/DDBJ databases">
        <title>Pervasive Adenine N6-methylation of Active Genes in Fungi.</title>
        <authorList>
            <consortium name="DOE Joint Genome Institute"/>
            <person name="Mondo S.J."/>
            <person name="Dannebaum R.O."/>
            <person name="Kuo R.C."/>
            <person name="Labutti K."/>
            <person name="Haridas S."/>
            <person name="Kuo A."/>
            <person name="Salamov A."/>
            <person name="Ahrendt S.R."/>
            <person name="Lipzen A."/>
            <person name="Sullivan W."/>
            <person name="Andreopoulos W.B."/>
            <person name="Clum A."/>
            <person name="Lindquist E."/>
            <person name="Daum C."/>
            <person name="Ramamoorthy G.K."/>
            <person name="Gryganskyi A."/>
            <person name="Culley D."/>
            <person name="Magnuson J.K."/>
            <person name="James T.Y."/>
            <person name="O'Malley M.A."/>
            <person name="Stajich J.E."/>
            <person name="Spatafora J.W."/>
            <person name="Visel A."/>
            <person name="Grigoriev I.V."/>
        </authorList>
    </citation>
    <scope>NUCLEOTIDE SEQUENCE [LARGE SCALE GENOMIC DNA]</scope>
    <source>
        <strain evidence="3 4">CBS 115471</strain>
    </source>
</reference>
<keyword evidence="4" id="KW-1185">Reference proteome</keyword>
<feature type="transmembrane region" description="Helical" evidence="2">
    <location>
        <begin position="75"/>
        <end position="105"/>
    </location>
</feature>
<evidence type="ECO:0000313" key="3">
    <source>
        <dbReference type="EMBL" id="ORY19569.1"/>
    </source>
</evidence>
<sequence>MGSFNLEGAQAASVPIAIIRFAIFIPFGGYFGYAIQHWNLIKRHVELQGAPYNPIIAKAQEISHHWGKVGFYWNFAVWIPAIVIPAPLSLIFTIVDLAITVMLAIATHFQTGYVPHSFDGCRGNKSHEFQLPPNTNESFFEIAARLNSTSIRKTSPFAMCKSYVEEWQYGLSVTIFYALIVFINIIVSFNLFREHRRKGNSFKQWLSELTVAFPQFLAIFVYVPWFLLVLIFRCLPLSLKSRTRFGRRYAVKTAQRLPTPHEVKMKTMSMTRRDGKKRYKGGEDGNPTGLAEFLGIYDVLMLVVEDLHYADIVNLSLASKSVREAVLPAADYDRRIKHFRMYACEPETKSQCWVCANTICQLCLIPRSLRPNTLTWHLDTCHPYCTSCYWSSVAHTRLNSRTAIPRCICAPPTAHPSFLQTLWRSATWYSSRQPAYGVMRNICTECDRLSDAEIAGKREKRTKKELRDPQRDGCEVCWQCKEGLGGGPRWWVCGSCRKECTKACHAPWGKRRKGESREGEGEARGDGAV</sequence>
<feature type="transmembrane region" description="Helical" evidence="2">
    <location>
        <begin position="213"/>
        <end position="232"/>
    </location>
</feature>
<evidence type="ECO:0000313" key="4">
    <source>
        <dbReference type="Proteomes" id="UP000193144"/>
    </source>
</evidence>
<feature type="transmembrane region" description="Helical" evidence="2">
    <location>
        <begin position="169"/>
        <end position="192"/>
    </location>
</feature>
<proteinExistence type="predicted"/>
<protein>
    <submittedName>
        <fullName evidence="3">Uncharacterized protein</fullName>
    </submittedName>
</protein>
<dbReference type="EMBL" id="MCFA01000002">
    <property type="protein sequence ID" value="ORY19569.1"/>
    <property type="molecule type" value="Genomic_DNA"/>
</dbReference>
<feature type="compositionally biased region" description="Basic and acidic residues" evidence="1">
    <location>
        <begin position="515"/>
        <end position="529"/>
    </location>
</feature>
<evidence type="ECO:0000256" key="1">
    <source>
        <dbReference type="SAM" id="MobiDB-lite"/>
    </source>
</evidence>
<organism evidence="3 4">
    <name type="scientific">Clohesyomyces aquaticus</name>
    <dbReference type="NCBI Taxonomy" id="1231657"/>
    <lineage>
        <taxon>Eukaryota</taxon>
        <taxon>Fungi</taxon>
        <taxon>Dikarya</taxon>
        <taxon>Ascomycota</taxon>
        <taxon>Pezizomycotina</taxon>
        <taxon>Dothideomycetes</taxon>
        <taxon>Pleosporomycetidae</taxon>
        <taxon>Pleosporales</taxon>
        <taxon>Lindgomycetaceae</taxon>
        <taxon>Clohesyomyces</taxon>
    </lineage>
</organism>
<feature type="region of interest" description="Disordered" evidence="1">
    <location>
        <begin position="509"/>
        <end position="529"/>
    </location>
</feature>
<name>A0A1Y2AAJ8_9PLEO</name>
<keyword evidence="2" id="KW-0472">Membrane</keyword>
<dbReference type="OrthoDB" id="4191440at2759"/>
<keyword evidence="2" id="KW-0812">Transmembrane</keyword>
<dbReference type="Proteomes" id="UP000193144">
    <property type="component" value="Unassembled WGS sequence"/>
</dbReference>
<keyword evidence="2" id="KW-1133">Transmembrane helix</keyword>
<accession>A0A1Y2AAJ8</accession>
<feature type="transmembrane region" description="Helical" evidence="2">
    <location>
        <begin position="12"/>
        <end position="33"/>
    </location>
</feature>
<dbReference type="AlphaFoldDB" id="A0A1Y2AAJ8"/>
<evidence type="ECO:0000256" key="2">
    <source>
        <dbReference type="SAM" id="Phobius"/>
    </source>
</evidence>